<name>A0A9W4WU41_9GLOM</name>
<proteinExistence type="predicted"/>
<gene>
    <name evidence="1" type="ORF">FWILDA_LOCUS12903</name>
</gene>
<dbReference type="EMBL" id="CAMKVN010004448">
    <property type="protein sequence ID" value="CAI2187093.1"/>
    <property type="molecule type" value="Genomic_DNA"/>
</dbReference>
<dbReference type="OrthoDB" id="2341878at2759"/>
<evidence type="ECO:0000313" key="1">
    <source>
        <dbReference type="EMBL" id="CAI2187093.1"/>
    </source>
</evidence>
<dbReference type="AlphaFoldDB" id="A0A9W4WU41"/>
<dbReference type="Proteomes" id="UP001153678">
    <property type="component" value="Unassembled WGS sequence"/>
</dbReference>
<reference evidence="1" key="1">
    <citation type="submission" date="2022-08" db="EMBL/GenBank/DDBJ databases">
        <authorList>
            <person name="Kallberg Y."/>
            <person name="Tangrot J."/>
            <person name="Rosling A."/>
        </authorList>
    </citation>
    <scope>NUCLEOTIDE SEQUENCE</scope>
    <source>
        <strain evidence="1">Wild A</strain>
    </source>
</reference>
<comment type="caution">
    <text evidence="1">The sequence shown here is derived from an EMBL/GenBank/DDBJ whole genome shotgun (WGS) entry which is preliminary data.</text>
</comment>
<sequence>MHDIFSLPSYIWVSYRKSLSNESKMKLDELKASEFTAHSFVAILDEVNIIIHQISSDINARESENAICIVLRSVRYILAIDAFANTLILTFLQVYRDKNIHIVDNKYQPHIGKTVEFIYDPNSGAEVMQIRYDLLKQGKCIVFVSTGALDCIAYTNTIEAGISFEVTGHFDIVIAIINIVTPVHVETLTQMLYRIHDYPYCIISIFYQKNSNELFCLPGHENIQAELANA</sequence>
<keyword evidence="2" id="KW-1185">Reference proteome</keyword>
<evidence type="ECO:0000313" key="2">
    <source>
        <dbReference type="Proteomes" id="UP001153678"/>
    </source>
</evidence>
<accession>A0A9W4WU41</accession>
<protein>
    <submittedName>
        <fullName evidence="1">13768_t:CDS:1</fullName>
    </submittedName>
</protein>
<organism evidence="1 2">
    <name type="scientific">Funneliformis geosporum</name>
    <dbReference type="NCBI Taxonomy" id="1117311"/>
    <lineage>
        <taxon>Eukaryota</taxon>
        <taxon>Fungi</taxon>
        <taxon>Fungi incertae sedis</taxon>
        <taxon>Mucoromycota</taxon>
        <taxon>Glomeromycotina</taxon>
        <taxon>Glomeromycetes</taxon>
        <taxon>Glomerales</taxon>
        <taxon>Glomeraceae</taxon>
        <taxon>Funneliformis</taxon>
    </lineage>
</organism>